<gene>
    <name evidence="1" type="ORF">BANRA_00053</name>
</gene>
<protein>
    <recommendedName>
        <fullName evidence="3">Vimentin</fullName>
    </recommendedName>
</protein>
<proteinExistence type="predicted"/>
<evidence type="ECO:0008006" key="3">
    <source>
        <dbReference type="Google" id="ProtNLM"/>
    </source>
</evidence>
<sequence length="50" mass="5896">MHEKNIALLCDEADRLLQLNINLLRQMVDEPDVLSDSKNENRLLLINRKH</sequence>
<evidence type="ECO:0000313" key="1">
    <source>
        <dbReference type="EMBL" id="VCY81434.1"/>
    </source>
</evidence>
<reference evidence="1 2" key="1">
    <citation type="submission" date="2018-10" db="EMBL/GenBank/DDBJ databases">
        <authorList>
            <person name="Noll B N."/>
        </authorList>
    </citation>
    <scope>NUCLEOTIDE SEQUENCE [LARGE SCALE GENOMIC DNA]</scope>
    <source>
        <strain evidence="1">Ecoli022</strain>
    </source>
</reference>
<dbReference type="EMBL" id="UWXJ01000001">
    <property type="protein sequence ID" value="VCY81434.1"/>
    <property type="molecule type" value="Genomic_DNA"/>
</dbReference>
<evidence type="ECO:0000313" key="2">
    <source>
        <dbReference type="Proteomes" id="UP000281521"/>
    </source>
</evidence>
<dbReference type="AlphaFoldDB" id="A0A3P5DHK9"/>
<name>A0A3P5DHK9_ECOLX</name>
<dbReference type="Proteomes" id="UP000281521">
    <property type="component" value="Unassembled WGS sequence"/>
</dbReference>
<accession>A0A3P5DHK9</accession>
<organism evidence="1 2">
    <name type="scientific">Escherichia coli</name>
    <dbReference type="NCBI Taxonomy" id="562"/>
    <lineage>
        <taxon>Bacteria</taxon>
        <taxon>Pseudomonadati</taxon>
        <taxon>Pseudomonadota</taxon>
        <taxon>Gammaproteobacteria</taxon>
        <taxon>Enterobacterales</taxon>
        <taxon>Enterobacteriaceae</taxon>
        <taxon>Escherichia</taxon>
    </lineage>
</organism>